<dbReference type="PANTHER" id="PTHR11922:SF2">
    <property type="entry name" value="GMP SYNTHASE [GLUTAMINE-HYDROLYZING]"/>
    <property type="match status" value="1"/>
</dbReference>
<accession>A0ABQ9ZJA7</accession>
<evidence type="ECO:0000256" key="2">
    <source>
        <dbReference type="ARBA" id="ARBA00022741"/>
    </source>
</evidence>
<evidence type="ECO:0000256" key="4">
    <source>
        <dbReference type="ARBA" id="ARBA00022755"/>
    </source>
</evidence>
<evidence type="ECO:0000256" key="3">
    <source>
        <dbReference type="ARBA" id="ARBA00022749"/>
    </source>
</evidence>
<comment type="caution">
    <text evidence="6">The sequence shown here is derived from an EMBL/GenBank/DDBJ whole genome shotgun (WGS) entry which is preliminary data.</text>
</comment>
<protein>
    <submittedName>
        <fullName evidence="6">Uncharacterized protein</fullName>
    </submittedName>
</protein>
<gene>
    <name evidence="6" type="ORF">OUZ56_025254</name>
</gene>
<dbReference type="PANTHER" id="PTHR11922">
    <property type="entry name" value="GMP SYNTHASE-RELATED"/>
    <property type="match status" value="1"/>
</dbReference>
<dbReference type="InterPro" id="IPR014729">
    <property type="entry name" value="Rossmann-like_a/b/a_fold"/>
</dbReference>
<evidence type="ECO:0000256" key="5">
    <source>
        <dbReference type="ARBA" id="ARBA00022840"/>
    </source>
</evidence>
<keyword evidence="7" id="KW-1185">Reference proteome</keyword>
<proteinExistence type="predicted"/>
<keyword evidence="1" id="KW-0436">Ligase</keyword>
<evidence type="ECO:0000313" key="7">
    <source>
        <dbReference type="Proteomes" id="UP001234178"/>
    </source>
</evidence>
<evidence type="ECO:0000313" key="6">
    <source>
        <dbReference type="EMBL" id="KAK4013009.1"/>
    </source>
</evidence>
<organism evidence="6 7">
    <name type="scientific">Daphnia magna</name>
    <dbReference type="NCBI Taxonomy" id="35525"/>
    <lineage>
        <taxon>Eukaryota</taxon>
        <taxon>Metazoa</taxon>
        <taxon>Ecdysozoa</taxon>
        <taxon>Arthropoda</taxon>
        <taxon>Crustacea</taxon>
        <taxon>Branchiopoda</taxon>
        <taxon>Diplostraca</taxon>
        <taxon>Cladocera</taxon>
        <taxon>Anomopoda</taxon>
        <taxon>Daphniidae</taxon>
        <taxon>Daphnia</taxon>
    </lineage>
</organism>
<dbReference type="EMBL" id="JAOYFB010000004">
    <property type="protein sequence ID" value="KAK4013009.1"/>
    <property type="molecule type" value="Genomic_DNA"/>
</dbReference>
<dbReference type="Proteomes" id="UP001234178">
    <property type="component" value="Unassembled WGS sequence"/>
</dbReference>
<keyword evidence="3" id="KW-0332">GMP biosynthesis</keyword>
<keyword evidence="5" id="KW-0067">ATP-binding</keyword>
<keyword evidence="4" id="KW-0658">Purine biosynthesis</keyword>
<name>A0ABQ9ZJA7_9CRUS</name>
<keyword evidence="2" id="KW-0547">Nucleotide-binding</keyword>
<evidence type="ECO:0000256" key="1">
    <source>
        <dbReference type="ARBA" id="ARBA00022598"/>
    </source>
</evidence>
<dbReference type="Gene3D" id="3.40.50.620">
    <property type="entry name" value="HUPs"/>
    <property type="match status" value="1"/>
</dbReference>
<sequence>MYVKTVDRTANDENITVALRADLIESASLMASSHADATKTHHNDSEMVHQLRIYGLVVEPLNDFHKDERNCPDATSKLPRYCLFALFVLREIAELLAIA</sequence>
<reference evidence="6 7" key="1">
    <citation type="journal article" date="2023" name="Nucleic Acids Res.">
        <title>The hologenome of Daphnia magna reveals possible DNA methylation and microbiome-mediated evolution of the host genome.</title>
        <authorList>
            <person name="Chaturvedi A."/>
            <person name="Li X."/>
            <person name="Dhandapani V."/>
            <person name="Marshall H."/>
            <person name="Kissane S."/>
            <person name="Cuenca-Cambronero M."/>
            <person name="Asole G."/>
            <person name="Calvet F."/>
            <person name="Ruiz-Romero M."/>
            <person name="Marangio P."/>
            <person name="Guigo R."/>
            <person name="Rago D."/>
            <person name="Mirbahai L."/>
            <person name="Eastwood N."/>
            <person name="Colbourne J.K."/>
            <person name="Zhou J."/>
            <person name="Mallon E."/>
            <person name="Orsini L."/>
        </authorList>
    </citation>
    <scope>NUCLEOTIDE SEQUENCE [LARGE SCALE GENOMIC DNA]</scope>
    <source>
        <strain evidence="6">LRV0_1</strain>
    </source>
</reference>